<dbReference type="Proteomes" id="UP000031307">
    <property type="component" value="Unassembled WGS sequence"/>
</dbReference>
<dbReference type="Pfam" id="PF04367">
    <property type="entry name" value="DUF502"/>
    <property type="match status" value="1"/>
</dbReference>
<feature type="transmembrane region" description="Helical" evidence="1">
    <location>
        <begin position="25"/>
        <end position="51"/>
    </location>
</feature>
<dbReference type="PATRIC" id="fig|83552.4.peg.407"/>
<evidence type="ECO:0000256" key="1">
    <source>
        <dbReference type="SAM" id="Phobius"/>
    </source>
</evidence>
<evidence type="ECO:0000313" key="3">
    <source>
        <dbReference type="Proteomes" id="UP000031307"/>
    </source>
</evidence>
<keyword evidence="1" id="KW-0812">Transmembrane</keyword>
<dbReference type="PANTHER" id="PTHR31876:SF26">
    <property type="entry name" value="PROTEIN LIKE COV 2"/>
    <property type="match status" value="1"/>
</dbReference>
<gene>
    <name evidence="2" type="ORF">DB43_EC00070</name>
</gene>
<evidence type="ECO:0000313" key="2">
    <source>
        <dbReference type="EMBL" id="KIA78379.1"/>
    </source>
</evidence>
<evidence type="ECO:0008006" key="4">
    <source>
        <dbReference type="Google" id="ProtNLM"/>
    </source>
</evidence>
<proteinExistence type="predicted"/>
<dbReference type="EMBL" id="JSAM01000023">
    <property type="protein sequence ID" value="KIA78379.1"/>
    <property type="molecule type" value="Genomic_DNA"/>
</dbReference>
<name>A0A0C1EQ81_9BACT</name>
<dbReference type="AlphaFoldDB" id="A0A0C1EQ81"/>
<dbReference type="InterPro" id="IPR007462">
    <property type="entry name" value="COV1-like"/>
</dbReference>
<organism evidence="2 3">
    <name type="scientific">Parachlamydia acanthamoebae</name>
    <dbReference type="NCBI Taxonomy" id="83552"/>
    <lineage>
        <taxon>Bacteria</taxon>
        <taxon>Pseudomonadati</taxon>
        <taxon>Chlamydiota</taxon>
        <taxon>Chlamydiia</taxon>
        <taxon>Parachlamydiales</taxon>
        <taxon>Parachlamydiaceae</taxon>
        <taxon>Parachlamydia</taxon>
    </lineage>
</organism>
<comment type="caution">
    <text evidence="2">The sequence shown here is derived from an EMBL/GenBank/DDBJ whole genome shotgun (WGS) entry which is preliminary data.</text>
</comment>
<keyword evidence="1" id="KW-0472">Membrane</keyword>
<keyword evidence="1" id="KW-1133">Transmembrane helix</keyword>
<accession>A0A0C1EQ81</accession>
<protein>
    <recommendedName>
        <fullName evidence="4">DUF502 domain-containing protein</fullName>
    </recommendedName>
</protein>
<dbReference type="PANTHER" id="PTHR31876">
    <property type="entry name" value="COV-LIKE PROTEIN 1"/>
    <property type="match status" value="1"/>
</dbReference>
<sequence length="247" mass="27276">MHHFLRGDPNSIHSDCKGLLMIKKYFLTGLVILLPIVVTAFLVVFAFNLLAKPLQGIMSGLLNYYGLTETISLFKSEHVLTIVSKTLSFLILMSIVLVAGIAARLFFMHTILRFGDYVIHRIPIVNKIYKASQEVVKTLFVSKTTNFSQVVLVPFPHAKALSIGFLTNENSSLNTSLGSENRVSVFVPGTPNPTIGFMLTFKKTEILFIDMTVEEALKFIVSFGVAVEPKLSPLPLLNDKTSASSPI</sequence>
<feature type="transmembrane region" description="Helical" evidence="1">
    <location>
        <begin position="87"/>
        <end position="107"/>
    </location>
</feature>
<reference evidence="2 3" key="1">
    <citation type="journal article" date="2014" name="Mol. Biol. Evol.">
        <title>Massive expansion of Ubiquitination-related gene families within the Chlamydiae.</title>
        <authorList>
            <person name="Domman D."/>
            <person name="Collingro A."/>
            <person name="Lagkouvardos I."/>
            <person name="Gehre L."/>
            <person name="Weinmaier T."/>
            <person name="Rattei T."/>
            <person name="Subtil A."/>
            <person name="Horn M."/>
        </authorList>
    </citation>
    <scope>NUCLEOTIDE SEQUENCE [LARGE SCALE GENOMIC DNA]</scope>
    <source>
        <strain evidence="2 3">OEW1</strain>
    </source>
</reference>